<keyword evidence="5" id="KW-1185">Reference proteome</keyword>
<dbReference type="InterPro" id="IPR044156">
    <property type="entry name" value="Galectin-like"/>
</dbReference>
<organism evidence="4 5">
    <name type="scientific">Lymnaea stagnalis</name>
    <name type="common">Great pond snail</name>
    <name type="synonym">Helix stagnalis</name>
    <dbReference type="NCBI Taxonomy" id="6523"/>
    <lineage>
        <taxon>Eukaryota</taxon>
        <taxon>Metazoa</taxon>
        <taxon>Spiralia</taxon>
        <taxon>Lophotrochozoa</taxon>
        <taxon>Mollusca</taxon>
        <taxon>Gastropoda</taxon>
        <taxon>Heterobranchia</taxon>
        <taxon>Euthyneura</taxon>
        <taxon>Panpulmonata</taxon>
        <taxon>Hygrophila</taxon>
        <taxon>Lymnaeoidea</taxon>
        <taxon>Lymnaeidae</taxon>
        <taxon>Lymnaea</taxon>
    </lineage>
</organism>
<keyword evidence="1 2" id="KW-0430">Lectin</keyword>
<dbReference type="Proteomes" id="UP001497497">
    <property type="component" value="Unassembled WGS sequence"/>
</dbReference>
<dbReference type="InterPro" id="IPR013320">
    <property type="entry name" value="ConA-like_dom_sf"/>
</dbReference>
<evidence type="ECO:0000256" key="1">
    <source>
        <dbReference type="ARBA" id="ARBA00022734"/>
    </source>
</evidence>
<sequence length="124" mass="14019">GREFHISGTPAKGAKRFNINIAEAKIPHNDVPFHFDVRFSGNVTNKIVCNSWRNGSWGKEEILKESLDLAVGTHFEITITVQKLSYVVKLNNVQVKVFHQRTVPAEENNLLIIEGHVDNVKVKM</sequence>
<dbReference type="PROSITE" id="PS51304">
    <property type="entry name" value="GALECTIN"/>
    <property type="match status" value="1"/>
</dbReference>
<protein>
    <recommendedName>
        <fullName evidence="2">Galectin</fullName>
    </recommendedName>
</protein>
<dbReference type="Pfam" id="PF00337">
    <property type="entry name" value="Gal-bind_lectin"/>
    <property type="match status" value="1"/>
</dbReference>
<proteinExistence type="predicted"/>
<dbReference type="SUPFAM" id="SSF49899">
    <property type="entry name" value="Concanavalin A-like lectins/glucanases"/>
    <property type="match status" value="1"/>
</dbReference>
<dbReference type="InterPro" id="IPR001079">
    <property type="entry name" value="Galectin_CRD"/>
</dbReference>
<dbReference type="SMART" id="SM00908">
    <property type="entry name" value="Gal-bind_lectin"/>
    <property type="match status" value="1"/>
</dbReference>
<dbReference type="AlphaFoldDB" id="A0AAV2I972"/>
<evidence type="ECO:0000313" key="4">
    <source>
        <dbReference type="EMBL" id="CAL1541998.1"/>
    </source>
</evidence>
<feature type="domain" description="Galectin" evidence="3">
    <location>
        <begin position="1"/>
        <end position="123"/>
    </location>
</feature>
<evidence type="ECO:0000313" key="5">
    <source>
        <dbReference type="Proteomes" id="UP001497497"/>
    </source>
</evidence>
<gene>
    <name evidence="4" type="ORF">GSLYS_00015604001</name>
</gene>
<dbReference type="CDD" id="cd00070">
    <property type="entry name" value="GLECT"/>
    <property type="match status" value="1"/>
</dbReference>
<reference evidence="4 5" key="1">
    <citation type="submission" date="2024-04" db="EMBL/GenBank/DDBJ databases">
        <authorList>
            <consortium name="Genoscope - CEA"/>
            <person name="William W."/>
        </authorList>
    </citation>
    <scope>NUCLEOTIDE SEQUENCE [LARGE SCALE GENOMIC DNA]</scope>
</reference>
<feature type="non-terminal residue" evidence="4">
    <location>
        <position position="1"/>
    </location>
</feature>
<dbReference type="PANTHER" id="PTHR11346:SF147">
    <property type="entry name" value="GALECTIN"/>
    <property type="match status" value="1"/>
</dbReference>
<evidence type="ECO:0000256" key="2">
    <source>
        <dbReference type="RuleBase" id="RU102079"/>
    </source>
</evidence>
<dbReference type="Gene3D" id="2.60.120.200">
    <property type="match status" value="1"/>
</dbReference>
<dbReference type="SMART" id="SM00276">
    <property type="entry name" value="GLECT"/>
    <property type="match status" value="1"/>
</dbReference>
<evidence type="ECO:0000259" key="3">
    <source>
        <dbReference type="PROSITE" id="PS51304"/>
    </source>
</evidence>
<dbReference type="PANTHER" id="PTHR11346">
    <property type="entry name" value="GALECTIN"/>
    <property type="match status" value="1"/>
</dbReference>
<dbReference type="EMBL" id="CAXITT010000464">
    <property type="protein sequence ID" value="CAL1541998.1"/>
    <property type="molecule type" value="Genomic_DNA"/>
</dbReference>
<comment type="caution">
    <text evidence="4">The sequence shown here is derived from an EMBL/GenBank/DDBJ whole genome shotgun (WGS) entry which is preliminary data.</text>
</comment>
<name>A0AAV2I972_LYMST</name>
<accession>A0AAV2I972</accession>
<dbReference type="GO" id="GO:0030246">
    <property type="term" value="F:carbohydrate binding"/>
    <property type="evidence" value="ECO:0007669"/>
    <property type="project" value="UniProtKB-UniRule"/>
</dbReference>